<dbReference type="AlphaFoldDB" id="A0A9N9F6B6"/>
<feature type="region of interest" description="Disordered" evidence="6">
    <location>
        <begin position="1"/>
        <end position="117"/>
    </location>
</feature>
<keyword evidence="5" id="KW-0862">Zinc</keyword>
<evidence type="ECO:0000259" key="7">
    <source>
        <dbReference type="Pfam" id="PF00097"/>
    </source>
</evidence>
<evidence type="ECO:0000313" key="8">
    <source>
        <dbReference type="EMBL" id="CAG8512164.1"/>
    </source>
</evidence>
<dbReference type="GO" id="GO:0000976">
    <property type="term" value="F:transcription cis-regulatory region binding"/>
    <property type="evidence" value="ECO:0007669"/>
    <property type="project" value="TreeGrafter"/>
</dbReference>
<dbReference type="Pfam" id="PF00097">
    <property type="entry name" value="zf-C3HC4"/>
    <property type="match status" value="1"/>
</dbReference>
<dbReference type="SUPFAM" id="SSF57850">
    <property type="entry name" value="RING/U-box"/>
    <property type="match status" value="1"/>
</dbReference>
<dbReference type="Gene3D" id="3.30.40.10">
    <property type="entry name" value="Zinc/RING finger domain, C3HC4 (zinc finger)"/>
    <property type="match status" value="1"/>
</dbReference>
<keyword evidence="3" id="KW-0479">Metal-binding</keyword>
<dbReference type="GO" id="GO:0005737">
    <property type="term" value="C:cytoplasm"/>
    <property type="evidence" value="ECO:0007669"/>
    <property type="project" value="UniProtKB-SubCell"/>
</dbReference>
<dbReference type="PANTHER" id="PTHR12983">
    <property type="entry name" value="RING FINGER 10 FAMILY MEMBER"/>
    <property type="match status" value="1"/>
</dbReference>
<sequence>MNANAPTFIPQNATVRAGASTSSSCDRRSPGHAYSQSRSSHPHENRKFTSGNSRDSFQSDQSVARLNHSNKRSNPRRKNNGSSRYDQRSFPTTREKQKNSSFDYELNDVPSTDDNAVSSSSVQEVATAMSDLTIANDDPAIYGVPDRKGRISLNHLLRFSFPERQQTPAMLPRRHRPSNYQPYNKERFVNANFRFLVKSTGDYTVYQVDPDILLNWSDIEQVQPTAARITKCGHSYCLSCIIHYLQLIDDEEKPNKKWRKCPICWDAIYARDLKSVRFWIVEDLKRLGNSKPAESAITMRLIYRSMSSTIALPRTSTWSSRENDSATESLPWHFTPNALAFAKMMLASADYMKTEYHRDLRELDEILEEARHLNYQEEIPFIEMAIVTVQDQLDLLQKPTLASATELEKRTHSLTESTKVKNVAEELEIEGGLGYWDDMKSVVRSTKAGGKVQETFSNEDYGNYSLQSPNSRIQMTNTVSEDDIPAYLPDEFRENAHIATQESLHEPTDNPAATKANVGNTRDPVYHFYQAGDGQHVYLHPLDIRLLKHEFGSFENFPNTITLPVVGVQESTMTEDLRKRFKYLNHLPLSCDVTFIEADLTDIVSTATLQAFKKELDQRERRRKEKFRIEQKQQKKTVGERKFNEDYDFSFQPLPSERNNTRDEISDSESSERGNSVAPRVEYNGPRTVWGTPAVSFADVTRGRGSEEDDVFYDFQEEEVYFGKKQKRKKLVLMSTNGNRRQ</sequence>
<dbReference type="GO" id="GO:0045944">
    <property type="term" value="P:positive regulation of transcription by RNA polymerase II"/>
    <property type="evidence" value="ECO:0007669"/>
    <property type="project" value="TreeGrafter"/>
</dbReference>
<comment type="caution">
    <text evidence="8">The sequence shown here is derived from an EMBL/GenBank/DDBJ whole genome shotgun (WGS) entry which is preliminary data.</text>
</comment>
<dbReference type="EMBL" id="CAJVPJ010000327">
    <property type="protein sequence ID" value="CAG8512164.1"/>
    <property type="molecule type" value="Genomic_DNA"/>
</dbReference>
<dbReference type="GO" id="GO:0008270">
    <property type="term" value="F:zinc ion binding"/>
    <property type="evidence" value="ECO:0007669"/>
    <property type="project" value="UniProtKB-KW"/>
</dbReference>
<keyword evidence="2" id="KW-0963">Cytoplasm</keyword>
<evidence type="ECO:0000256" key="2">
    <source>
        <dbReference type="ARBA" id="ARBA00022490"/>
    </source>
</evidence>
<dbReference type="PROSITE" id="PS00518">
    <property type="entry name" value="ZF_RING_1"/>
    <property type="match status" value="1"/>
</dbReference>
<dbReference type="CDD" id="cd16536">
    <property type="entry name" value="RING-HC_RNF10"/>
    <property type="match status" value="1"/>
</dbReference>
<organism evidence="8 9">
    <name type="scientific">Paraglomus occultum</name>
    <dbReference type="NCBI Taxonomy" id="144539"/>
    <lineage>
        <taxon>Eukaryota</taxon>
        <taxon>Fungi</taxon>
        <taxon>Fungi incertae sedis</taxon>
        <taxon>Mucoromycota</taxon>
        <taxon>Glomeromycotina</taxon>
        <taxon>Glomeromycetes</taxon>
        <taxon>Paraglomerales</taxon>
        <taxon>Paraglomeraceae</taxon>
        <taxon>Paraglomus</taxon>
    </lineage>
</organism>
<dbReference type="Proteomes" id="UP000789572">
    <property type="component" value="Unassembled WGS sequence"/>
</dbReference>
<comment type="subcellular location">
    <subcellularLocation>
        <location evidence="1">Cytoplasm</location>
    </subcellularLocation>
</comment>
<evidence type="ECO:0000256" key="3">
    <source>
        <dbReference type="ARBA" id="ARBA00022723"/>
    </source>
</evidence>
<evidence type="ECO:0000256" key="1">
    <source>
        <dbReference type="ARBA" id="ARBA00004496"/>
    </source>
</evidence>
<feature type="compositionally biased region" description="Polar residues" evidence="6">
    <location>
        <begin position="1"/>
        <end position="24"/>
    </location>
</feature>
<accession>A0A9N9F6B6</accession>
<feature type="compositionally biased region" description="Basic residues" evidence="6">
    <location>
        <begin position="68"/>
        <end position="79"/>
    </location>
</feature>
<dbReference type="PANTHER" id="PTHR12983:SF9">
    <property type="entry name" value="E3 UBIQUITIN-PROTEIN LIGASE RNF10"/>
    <property type="match status" value="1"/>
</dbReference>
<evidence type="ECO:0000256" key="5">
    <source>
        <dbReference type="ARBA" id="ARBA00022833"/>
    </source>
</evidence>
<reference evidence="8" key="1">
    <citation type="submission" date="2021-06" db="EMBL/GenBank/DDBJ databases">
        <authorList>
            <person name="Kallberg Y."/>
            <person name="Tangrot J."/>
            <person name="Rosling A."/>
        </authorList>
    </citation>
    <scope>NUCLEOTIDE SEQUENCE</scope>
    <source>
        <strain evidence="8">IA702</strain>
    </source>
</reference>
<name>A0A9N9F6B6_9GLOM</name>
<evidence type="ECO:0000256" key="4">
    <source>
        <dbReference type="ARBA" id="ARBA00022771"/>
    </source>
</evidence>
<dbReference type="OrthoDB" id="302966at2759"/>
<proteinExistence type="predicted"/>
<evidence type="ECO:0000313" key="9">
    <source>
        <dbReference type="Proteomes" id="UP000789572"/>
    </source>
</evidence>
<feature type="domain" description="Zinc finger C3HC4 RING-type" evidence="7">
    <location>
        <begin position="225"/>
        <end position="264"/>
    </location>
</feature>
<gene>
    <name evidence="8" type="ORF">POCULU_LOCUS3128</name>
</gene>
<dbReference type="InterPro" id="IPR017907">
    <property type="entry name" value="Znf_RING_CS"/>
</dbReference>
<protein>
    <submittedName>
        <fullName evidence="8">10402_t:CDS:1</fullName>
    </submittedName>
</protein>
<dbReference type="InterPro" id="IPR013083">
    <property type="entry name" value="Znf_RING/FYVE/PHD"/>
</dbReference>
<dbReference type="InterPro" id="IPR039739">
    <property type="entry name" value="MAG2/RNF10"/>
</dbReference>
<feature type="region of interest" description="Disordered" evidence="6">
    <location>
        <begin position="649"/>
        <end position="684"/>
    </location>
</feature>
<evidence type="ECO:0000256" key="6">
    <source>
        <dbReference type="SAM" id="MobiDB-lite"/>
    </source>
</evidence>
<dbReference type="InterPro" id="IPR018957">
    <property type="entry name" value="Znf_C3HC4_RING-type"/>
</dbReference>
<feature type="compositionally biased region" description="Polar residues" evidence="6">
    <location>
        <begin position="48"/>
        <end position="64"/>
    </location>
</feature>
<keyword evidence="9" id="KW-1185">Reference proteome</keyword>
<keyword evidence="4" id="KW-0863">Zinc-finger</keyword>